<sequence length="224" mass="24873">MSSTRMTRRKPSVTPLDVVTHPVSSQSINGARKSPRLAKNVKGKPPCIGIDLGTTYARVAVYHHGEVEIITNEQGDRTTPSCIAFGDAQRLIGDDVKKQAAINPLNTVFDIKRLLGRQLKDVDQKHWPFEFVADDSRPKVKINYKNERKAFYVEEMSSVILLKMKQIAEAYLGREVTEAVITVPANFNDSQRQATRDAGTIAGLNVLRILNEPTAAAITYGRLI</sequence>
<dbReference type="FunFam" id="3.30.420.40:FF:000004">
    <property type="entry name" value="Molecular chaperone DnaK"/>
    <property type="match status" value="1"/>
</dbReference>
<keyword evidence="3" id="KW-0067">ATP-binding</keyword>
<dbReference type="GO" id="GO:0005524">
    <property type="term" value="F:ATP binding"/>
    <property type="evidence" value="ECO:0007669"/>
    <property type="project" value="UniProtKB-KW"/>
</dbReference>
<keyword evidence="5" id="KW-1185">Reference proteome</keyword>
<evidence type="ECO:0000256" key="1">
    <source>
        <dbReference type="ARBA" id="ARBA00007381"/>
    </source>
</evidence>
<dbReference type="FunFam" id="3.30.30.30:FF:000001">
    <property type="entry name" value="heat shock 70 kDa protein-like"/>
    <property type="match status" value="1"/>
</dbReference>
<dbReference type="InterPro" id="IPR013126">
    <property type="entry name" value="Hsp_70_fam"/>
</dbReference>
<accession>A0AAD5PSC7</accession>
<proteinExistence type="inferred from homology"/>
<evidence type="ECO:0000313" key="4">
    <source>
        <dbReference type="EMBL" id="KAI9558046.1"/>
    </source>
</evidence>
<keyword evidence="2" id="KW-0547">Nucleotide-binding</keyword>
<organism evidence="4 5">
    <name type="scientific">Daphnia sinensis</name>
    <dbReference type="NCBI Taxonomy" id="1820382"/>
    <lineage>
        <taxon>Eukaryota</taxon>
        <taxon>Metazoa</taxon>
        <taxon>Ecdysozoa</taxon>
        <taxon>Arthropoda</taxon>
        <taxon>Crustacea</taxon>
        <taxon>Branchiopoda</taxon>
        <taxon>Diplostraca</taxon>
        <taxon>Cladocera</taxon>
        <taxon>Anomopoda</taxon>
        <taxon>Daphniidae</taxon>
        <taxon>Daphnia</taxon>
        <taxon>Daphnia similis group</taxon>
    </lineage>
</organism>
<keyword evidence="4" id="KW-0346">Stress response</keyword>
<dbReference type="EMBL" id="WJBH02000005">
    <property type="protein sequence ID" value="KAI9558046.1"/>
    <property type="molecule type" value="Genomic_DNA"/>
</dbReference>
<comment type="caution">
    <text evidence="4">The sequence shown here is derived from an EMBL/GenBank/DDBJ whole genome shotgun (WGS) entry which is preliminary data.</text>
</comment>
<comment type="similarity">
    <text evidence="1">Belongs to the heat shock protein 70 family.</text>
</comment>
<dbReference type="GO" id="GO:0006950">
    <property type="term" value="P:response to stress"/>
    <property type="evidence" value="ECO:0007669"/>
    <property type="project" value="UniProtKB-ARBA"/>
</dbReference>
<evidence type="ECO:0000313" key="5">
    <source>
        <dbReference type="Proteomes" id="UP000820818"/>
    </source>
</evidence>
<dbReference type="Gene3D" id="3.30.420.40">
    <property type="match status" value="1"/>
</dbReference>
<dbReference type="InterPro" id="IPR043129">
    <property type="entry name" value="ATPase_NBD"/>
</dbReference>
<reference evidence="4 5" key="1">
    <citation type="submission" date="2022-05" db="EMBL/GenBank/DDBJ databases">
        <title>A multi-omics perspective on studying reproductive biology in Daphnia sinensis.</title>
        <authorList>
            <person name="Jia J."/>
        </authorList>
    </citation>
    <scope>NUCLEOTIDE SEQUENCE [LARGE SCALE GENOMIC DNA]</scope>
    <source>
        <strain evidence="4 5">WSL</strain>
    </source>
</reference>
<dbReference type="GO" id="GO:0140662">
    <property type="term" value="F:ATP-dependent protein folding chaperone"/>
    <property type="evidence" value="ECO:0007669"/>
    <property type="project" value="InterPro"/>
</dbReference>
<dbReference type="PRINTS" id="PR00301">
    <property type="entry name" value="HEATSHOCK70"/>
</dbReference>
<dbReference type="SUPFAM" id="SSF53067">
    <property type="entry name" value="Actin-like ATPase domain"/>
    <property type="match status" value="1"/>
</dbReference>
<evidence type="ECO:0000256" key="2">
    <source>
        <dbReference type="ARBA" id="ARBA00022741"/>
    </source>
</evidence>
<gene>
    <name evidence="4" type="ORF">GHT06_014799</name>
</gene>
<protein>
    <submittedName>
        <fullName evidence="4">Heat shock protein 70 kDa</fullName>
    </submittedName>
</protein>
<name>A0AAD5PSC7_9CRUS</name>
<dbReference type="Pfam" id="PF00012">
    <property type="entry name" value="HSP70"/>
    <property type="match status" value="1"/>
</dbReference>
<dbReference type="PANTHER" id="PTHR19375">
    <property type="entry name" value="HEAT SHOCK PROTEIN 70KDA"/>
    <property type="match status" value="1"/>
</dbReference>
<dbReference type="AlphaFoldDB" id="A0AAD5PSC7"/>
<dbReference type="Proteomes" id="UP000820818">
    <property type="component" value="Linkage Group LG5"/>
</dbReference>
<evidence type="ECO:0000256" key="3">
    <source>
        <dbReference type="ARBA" id="ARBA00022840"/>
    </source>
</evidence>